<keyword evidence="3" id="KW-0675">Receptor</keyword>
<feature type="region of interest" description="Disordered" evidence="1">
    <location>
        <begin position="1"/>
        <end position="32"/>
    </location>
</feature>
<dbReference type="InterPro" id="IPR036873">
    <property type="entry name" value="Rhodanese-like_dom_sf"/>
</dbReference>
<evidence type="ECO:0000259" key="2">
    <source>
        <dbReference type="PROSITE" id="PS50206"/>
    </source>
</evidence>
<dbReference type="PANTHER" id="PTHR34209:SF3">
    <property type="entry name" value="RHODANESE_CELL CYCLE CONTROL PHOSPHATASE SUPERFAMILY PROTEIN"/>
    <property type="match status" value="1"/>
</dbReference>
<protein>
    <submittedName>
        <fullName evidence="3">Calcium sensing receptor, chloroplastic</fullName>
    </submittedName>
</protein>
<gene>
    <name evidence="3" type="primary">CAS_4</name>
    <name evidence="3" type="ORF">g.53682</name>
</gene>
<accession>A0A1D1XGP7</accession>
<reference evidence="3" key="1">
    <citation type="submission" date="2015-07" db="EMBL/GenBank/DDBJ databases">
        <title>Transcriptome Assembly of Anthurium amnicola.</title>
        <authorList>
            <person name="Suzuki J."/>
        </authorList>
    </citation>
    <scope>NUCLEOTIDE SEQUENCE</scope>
</reference>
<dbReference type="GO" id="GO:0071277">
    <property type="term" value="P:cellular response to calcium ion"/>
    <property type="evidence" value="ECO:0007669"/>
    <property type="project" value="InterPro"/>
</dbReference>
<feature type="domain" description="Rhodanese" evidence="2">
    <location>
        <begin position="548"/>
        <end position="666"/>
    </location>
</feature>
<dbReference type="SMART" id="SM00450">
    <property type="entry name" value="RHOD"/>
    <property type="match status" value="1"/>
</dbReference>
<feature type="compositionally biased region" description="Polar residues" evidence="1">
    <location>
        <begin position="800"/>
        <end position="813"/>
    </location>
</feature>
<proteinExistence type="predicted"/>
<dbReference type="SUPFAM" id="SSF52821">
    <property type="entry name" value="Rhodanese/Cell cycle control phosphatase"/>
    <property type="match status" value="1"/>
</dbReference>
<feature type="compositionally biased region" description="Basic residues" evidence="1">
    <location>
        <begin position="1"/>
        <end position="10"/>
    </location>
</feature>
<evidence type="ECO:0000313" key="3">
    <source>
        <dbReference type="EMBL" id="JAT41574.1"/>
    </source>
</evidence>
<dbReference type="GO" id="GO:0090333">
    <property type="term" value="P:regulation of stomatal closure"/>
    <property type="evidence" value="ECO:0007669"/>
    <property type="project" value="InterPro"/>
</dbReference>
<dbReference type="InterPro" id="IPR001763">
    <property type="entry name" value="Rhodanese-like_dom"/>
</dbReference>
<organism evidence="3">
    <name type="scientific">Anthurium amnicola</name>
    <dbReference type="NCBI Taxonomy" id="1678845"/>
    <lineage>
        <taxon>Eukaryota</taxon>
        <taxon>Viridiplantae</taxon>
        <taxon>Streptophyta</taxon>
        <taxon>Embryophyta</taxon>
        <taxon>Tracheophyta</taxon>
        <taxon>Spermatophyta</taxon>
        <taxon>Magnoliopsida</taxon>
        <taxon>Liliopsida</taxon>
        <taxon>Araceae</taxon>
        <taxon>Pothoideae</taxon>
        <taxon>Potheae</taxon>
        <taxon>Anthurium</taxon>
    </lineage>
</organism>
<dbReference type="PANTHER" id="PTHR34209">
    <property type="entry name" value="RHODANESE/CELL CYCLE CONTROL PHOSPHATASE SUPERFAMILY PROTEIN"/>
    <property type="match status" value="1"/>
</dbReference>
<feature type="non-terminal residue" evidence="3">
    <location>
        <position position="1"/>
    </location>
</feature>
<dbReference type="Pfam" id="PF00581">
    <property type="entry name" value="Rhodanese"/>
    <property type="match status" value="1"/>
</dbReference>
<evidence type="ECO:0000256" key="1">
    <source>
        <dbReference type="SAM" id="MobiDB-lite"/>
    </source>
</evidence>
<name>A0A1D1XGP7_9ARAE</name>
<dbReference type="CDD" id="cd00158">
    <property type="entry name" value="RHOD"/>
    <property type="match status" value="1"/>
</dbReference>
<dbReference type="AlphaFoldDB" id="A0A1D1XGP7"/>
<dbReference type="InterPro" id="IPR044690">
    <property type="entry name" value="CAS_plant"/>
</dbReference>
<dbReference type="GO" id="GO:0009704">
    <property type="term" value="P:de-etiolation"/>
    <property type="evidence" value="ECO:0007669"/>
    <property type="project" value="InterPro"/>
</dbReference>
<feature type="region of interest" description="Disordered" evidence="1">
    <location>
        <begin position="786"/>
        <end position="821"/>
    </location>
</feature>
<dbReference type="Gene3D" id="3.40.250.10">
    <property type="entry name" value="Rhodanese-like domain"/>
    <property type="match status" value="1"/>
</dbReference>
<sequence length="821" mass="89754">RGQSVRKRKETRGEDRAPRLRPATRSSRSYPISPLSHWRIPAPEPEAPHAVSPPSNFIPIWVGASQTDSLFRGHSPAKESLVLRAAFFPVEDASVALRTPIKMLPLVCSAAPGCSSQFPKSFPVGTRTFSLLWRSSAHRYIVEDRVFLGNQDGIQKHEVFFKPHGTRYLHSLVVETPDCVSSIDSSIFSPYPNDFDDIVRGFSNENSDSEPEKWSCLTKEIYASYPIDADLHHAETSLEFDSVGLMVSNGDNAASGPTSQSIIAEPFESQNVELKPPAPHSTNALLNLQASPSEAENVLSESEMSRSFSVSDSNVNIIPENTGSVSDTLEASKDEVSKLKENAEHLLSGILDSTTTSISKAQTAVEDTYDTFVSSVRKTVNNLSGSLDNATSSFFSSVEKSKEQADSKLTVFSGNFKDSFYGAGNLAIDILRKAIVSFEGLLVNVTSSVVYSYESAKTLLPAEVKDTINTAEAKVLEILMPIGTVFQKVYIVIEGLEKNLGLDPNDPLVQFTLTFISSATLGFSYWILKYGGYSGDLTPGLTLELLKNDDDAVLIDVRPEDLRKRDGVPDLRRKARFKYASVNLPEVASSTRKLLRNIKDVDDALTAAVIRNLKIVQDGSKVIVLDASGDHSKRIARSLRKLGVKKPYLVQGGFRSWVTSGLRAKELKPETTLSVLNEEAEAILEDIRPTPALIFGYGLGAAAVVYALLEWEKTLQLIGVLGLGQTLYRRVASYADSRDLSEDIRLLLYPVRLGAQAFSWATAKLEPNKIGLPTSPSSTAVQDRVLQAAAKHESQPPDADQSQNPSLKVTQKGENLDLSEA</sequence>
<dbReference type="EMBL" id="GDJX01026362">
    <property type="protein sequence ID" value="JAT41574.1"/>
    <property type="molecule type" value="Transcribed_RNA"/>
</dbReference>
<dbReference type="PROSITE" id="PS50206">
    <property type="entry name" value="RHODANESE_3"/>
    <property type="match status" value="1"/>
</dbReference>